<dbReference type="SUPFAM" id="SSF48452">
    <property type="entry name" value="TPR-like"/>
    <property type="match status" value="1"/>
</dbReference>
<name>A0A445A4N3_ARAHY</name>
<dbReference type="InterPro" id="IPR011990">
    <property type="entry name" value="TPR-like_helical_dom_sf"/>
</dbReference>
<evidence type="ECO:0000313" key="2">
    <source>
        <dbReference type="EMBL" id="RYR21315.1"/>
    </source>
</evidence>
<accession>A0A445A4N3</accession>
<reference evidence="2 3" key="1">
    <citation type="submission" date="2019-01" db="EMBL/GenBank/DDBJ databases">
        <title>Sequencing of cultivated peanut Arachis hypogaea provides insights into genome evolution and oil improvement.</title>
        <authorList>
            <person name="Chen X."/>
        </authorList>
    </citation>
    <scope>NUCLEOTIDE SEQUENCE [LARGE SCALE GENOMIC DNA]</scope>
    <source>
        <strain evidence="3">cv. Fuhuasheng</strain>
        <tissue evidence="2">Leaves</tissue>
    </source>
</reference>
<dbReference type="PANTHER" id="PTHR46310:SF5">
    <property type="entry name" value="OUTER ENVELOPE PROTEIN 64, CHLOROPLASTIC"/>
    <property type="match status" value="1"/>
</dbReference>
<dbReference type="AlphaFoldDB" id="A0A445A4N3"/>
<evidence type="ECO:0000256" key="1">
    <source>
        <dbReference type="SAM" id="SignalP"/>
    </source>
</evidence>
<comment type="caution">
    <text evidence="2">The sequence shown here is derived from an EMBL/GenBank/DDBJ whole genome shotgun (WGS) entry which is preliminary data.</text>
</comment>
<sequence>MSQIRSLLVLIFSQWTKVLDILDYYFSEKDFEGNQGYKDKQWQKVIGFYSEAIKLSSNNATYDSDRSQVYLELGSYLQAEA</sequence>
<keyword evidence="1" id="KW-0732">Signal</keyword>
<feature type="signal peptide" evidence="1">
    <location>
        <begin position="1"/>
        <end position="20"/>
    </location>
</feature>
<protein>
    <submittedName>
        <fullName evidence="2">Uncharacterized protein</fullName>
    </submittedName>
</protein>
<dbReference type="EMBL" id="SDMP01000013">
    <property type="protein sequence ID" value="RYR21315.1"/>
    <property type="molecule type" value="Genomic_DNA"/>
</dbReference>
<dbReference type="Gene3D" id="1.25.40.10">
    <property type="entry name" value="Tetratricopeptide repeat domain"/>
    <property type="match status" value="1"/>
</dbReference>
<organism evidence="2 3">
    <name type="scientific">Arachis hypogaea</name>
    <name type="common">Peanut</name>
    <dbReference type="NCBI Taxonomy" id="3818"/>
    <lineage>
        <taxon>Eukaryota</taxon>
        <taxon>Viridiplantae</taxon>
        <taxon>Streptophyta</taxon>
        <taxon>Embryophyta</taxon>
        <taxon>Tracheophyta</taxon>
        <taxon>Spermatophyta</taxon>
        <taxon>Magnoliopsida</taxon>
        <taxon>eudicotyledons</taxon>
        <taxon>Gunneridae</taxon>
        <taxon>Pentapetalae</taxon>
        <taxon>rosids</taxon>
        <taxon>fabids</taxon>
        <taxon>Fabales</taxon>
        <taxon>Fabaceae</taxon>
        <taxon>Papilionoideae</taxon>
        <taxon>50 kb inversion clade</taxon>
        <taxon>dalbergioids sensu lato</taxon>
        <taxon>Dalbergieae</taxon>
        <taxon>Pterocarpus clade</taxon>
        <taxon>Arachis</taxon>
    </lineage>
</organism>
<feature type="chain" id="PRO_5019113615" evidence="1">
    <location>
        <begin position="21"/>
        <end position="81"/>
    </location>
</feature>
<dbReference type="Proteomes" id="UP000289738">
    <property type="component" value="Chromosome B03"/>
</dbReference>
<evidence type="ECO:0000313" key="3">
    <source>
        <dbReference type="Proteomes" id="UP000289738"/>
    </source>
</evidence>
<gene>
    <name evidence="2" type="ORF">Ahy_B03g066605</name>
</gene>
<keyword evidence="3" id="KW-1185">Reference proteome</keyword>
<proteinExistence type="predicted"/>
<dbReference type="PANTHER" id="PTHR46310">
    <property type="entry name" value="AMIDASE 1"/>
    <property type="match status" value="1"/>
</dbReference>